<evidence type="ECO:0008006" key="4">
    <source>
        <dbReference type="Google" id="ProtNLM"/>
    </source>
</evidence>
<protein>
    <recommendedName>
        <fullName evidence="4">BZIP domain-containing protein</fullName>
    </recommendedName>
</protein>
<feature type="compositionally biased region" description="Basic and acidic residues" evidence="1">
    <location>
        <begin position="97"/>
        <end position="111"/>
    </location>
</feature>
<comment type="caution">
    <text evidence="2">The sequence shown here is derived from an EMBL/GenBank/DDBJ whole genome shotgun (WGS) entry which is preliminary data.</text>
</comment>
<evidence type="ECO:0000313" key="3">
    <source>
        <dbReference type="Proteomes" id="UP001498421"/>
    </source>
</evidence>
<keyword evidence="3" id="KW-1185">Reference proteome</keyword>
<gene>
    <name evidence="2" type="ORF">QQZ08_004935</name>
</gene>
<feature type="compositionally biased region" description="Polar residues" evidence="1">
    <location>
        <begin position="126"/>
        <end position="136"/>
    </location>
</feature>
<organism evidence="2 3">
    <name type="scientific">Neonectria magnoliae</name>
    <dbReference type="NCBI Taxonomy" id="2732573"/>
    <lineage>
        <taxon>Eukaryota</taxon>
        <taxon>Fungi</taxon>
        <taxon>Dikarya</taxon>
        <taxon>Ascomycota</taxon>
        <taxon>Pezizomycotina</taxon>
        <taxon>Sordariomycetes</taxon>
        <taxon>Hypocreomycetidae</taxon>
        <taxon>Hypocreales</taxon>
        <taxon>Nectriaceae</taxon>
        <taxon>Neonectria</taxon>
    </lineage>
</organism>
<proteinExistence type="predicted"/>
<sequence length="143" mass="15513">MNNEQPAQQVNPASTPVFAPAFAPLFYLPFYPTSTPICDPVFDPTTVAGMNAGAAAFKDACIAVAKQEQDKANFKGLVQRSNKEVKERNRLKRRARAVAEKEKARRRREAEDGSSSSGKKGKKTPATMTPSASGTKRTPEAPM</sequence>
<evidence type="ECO:0000313" key="2">
    <source>
        <dbReference type="EMBL" id="KAK7428497.1"/>
    </source>
</evidence>
<evidence type="ECO:0000256" key="1">
    <source>
        <dbReference type="SAM" id="MobiDB-lite"/>
    </source>
</evidence>
<reference evidence="2 3" key="1">
    <citation type="journal article" date="2025" name="Microbiol. Resour. Announc.">
        <title>Draft genome sequences for Neonectria magnoliae and Neonectria punicea, canker pathogens of Liriodendron tulipifera and Acer saccharum in West Virginia.</title>
        <authorList>
            <person name="Petronek H.M."/>
            <person name="Kasson M.T."/>
            <person name="Metheny A.M."/>
            <person name="Stauder C.M."/>
            <person name="Lovett B."/>
            <person name="Lynch S.C."/>
            <person name="Garnas J.R."/>
            <person name="Kasson L.R."/>
            <person name="Stajich J.E."/>
        </authorList>
    </citation>
    <scope>NUCLEOTIDE SEQUENCE [LARGE SCALE GENOMIC DNA]</scope>
    <source>
        <strain evidence="2 3">NRRL 64651</strain>
    </source>
</reference>
<accession>A0ABR1I6D1</accession>
<feature type="region of interest" description="Disordered" evidence="1">
    <location>
        <begin position="80"/>
        <end position="143"/>
    </location>
</feature>
<name>A0ABR1I6D1_9HYPO</name>
<dbReference type="Proteomes" id="UP001498421">
    <property type="component" value="Unassembled WGS sequence"/>
</dbReference>
<dbReference type="EMBL" id="JAZAVK010000040">
    <property type="protein sequence ID" value="KAK7428497.1"/>
    <property type="molecule type" value="Genomic_DNA"/>
</dbReference>